<dbReference type="PANTHER" id="PTHR24376:SF243">
    <property type="entry name" value="C2H2-TYPE DOMAIN-CONTAINING PROTEIN"/>
    <property type="match status" value="1"/>
</dbReference>
<dbReference type="GO" id="GO:0001228">
    <property type="term" value="F:DNA-binding transcription activator activity, RNA polymerase II-specific"/>
    <property type="evidence" value="ECO:0007669"/>
    <property type="project" value="TreeGrafter"/>
</dbReference>
<dbReference type="FunFam" id="3.30.160.60:FF:001498">
    <property type="entry name" value="Zinc finger protein 404"/>
    <property type="match status" value="2"/>
</dbReference>
<evidence type="ECO:0000313" key="13">
    <source>
        <dbReference type="EMBL" id="CAD7225345.1"/>
    </source>
</evidence>
<dbReference type="FunFam" id="3.30.160.60:FF:000070">
    <property type="entry name" value="zinc finger protein 689 isoform X1"/>
    <property type="match status" value="1"/>
</dbReference>
<evidence type="ECO:0000256" key="2">
    <source>
        <dbReference type="ARBA" id="ARBA00004123"/>
    </source>
</evidence>
<dbReference type="EMBL" id="OB660555">
    <property type="protein sequence ID" value="CAD7225345.1"/>
    <property type="molecule type" value="Genomic_DNA"/>
</dbReference>
<sequence length="2030" mass="233746">MDIISDHHEKLVTELCNSVLELLKVYSCEELCLLQEGFETVAPELVVSFSEALKCALKSLKLSHRKVDNEEWGAEFPEPTETLDTALPADPIAGSSRKRRPRKPPIAGKCDICGETFKALKLHLRQHTGERPWQCKFCDKNYTNRHTLYSHQRSHREERKLKCEHCEFQTHRSFIMKNHVTNKHTKDALPSFICEECGHGLKTRYLLKRHCMRLHSKGMENLNSNAKQERGKPDKKVPSLLQKTSERTDGNVDAPHPPSKKMFSQPFEFEFREHWQSILSELDNYVLEKFLSHAELREEFWDYVRQWFQQLSVPPSTHVCSKAVRQDVDISARVIEPIGLCDEARQEEASEPLKLADQQRRERGRQPFKPTRSGDAAKKLSSTARSHEKRGQLFLQAASIDGIITSGDLGLIKRSKDVDALPSGGPDLYADEMTENVIKIEVPPEVAPKKMKKQCKPRLKRKRQCEECGTITDDLSTHSRTHTGKKEFRCELCDLFFSGRATLQRHCSNVHERKRNYLCSICGYASPEKWGLTLHMRLHQNERPHTCEFCGQGFVTRTRLTYHRRVHTGEKPHQCEECGARFARTDYRMGHMQRYHGIDKPKTPRVKAMGGDEGSSQEGALKPSSDLSDGPPSPKTKKTKSSKSKVRKQCTECGLLVLDLSVHSRVHLGVKPFQCDLCDSRFGSPFRLKRHKAGVHEKKRNFICPLCGYSFMQKSEYEVHMRVHQNDRPFECDICHRRFVTSSKLKYHSRSHTGEKPFPCPHCDAKLSRNQYLTDHLRTRHGIIKPKRVTIPDWTPKVHVEHMNTHKKSHPYPCRICGKAFSDTGNLKLHERFHRGEKPYQCNVCSKAFSHSSHLKVHHRVHSGERPYVCKVCSSSFARSCDLRNHERLHTGEKPYSCKFCSKGFANSSNCRKHERIEHMGTASQCKCQVCGKAFVDDLALEKHKKIMHPPDGPPLRRKNRVRVKQVGSVLDWGSSDEEGESFDSDDSGDKGEWQPLNLDDRFCCKLCKESFAREAGLERHVVMRNYVCEPQEQPGNLKKRGRPKGRKSAPQGTVRKHRKEQCNQCGVEVVNLRIHMQTHTGEKPHVCKACGSRFMTKSNYLKHYRVKHADVTKFEEKSKNQAKKKRQCEECGAVVRSLADHMVKHTGIKKYVCPICSKAFARRANYYQHIRGMHNQEKRFDSVPQRSPIADDNVIQELGKSLPSLKEGSSMDSVDDTEEPLHLLQVSKNMETTSTRKRRGRPPKWAVSESGTKPAKRTYKKRQGRQKKCEATEGGEYKSKQKSKKEQCEECGGFFCNLANHLLTHTGIKKYVCSICSTAFARKGNCDTHMRVMHNQEKRFVCDLCGYKCFTRRHFILHSQIHRGERPYSCDECSKRFQTATKLKYHKRVHTGEKPFQCTVCDVKLACRRPPKSAVSESGTKPAKSPYKKRQKMSGSENGSTEDEESYRRKTRSKERQCEECGAFVRNLADHMLIHTGIKKYVCSICSRAFARKHHYDQHIRCIHNQEKRFVCDLCGYKFFTMRNLHLHSQIHRGERPYSCDECSKSFLTATKLKYHKRVHTGEKPFQCKVCDVKLACRENWANHLKARHGVIVPKRHFILHSQIHRGERPYSCDECSKRFQTATKLKYHKRVHTGEKPFQCTVCDVKLACRENWANHLKAKHGKYHGFMFALITTNAMELKSARPSSLQPLSGCTHGDQFRLIKDVLTDISSVVYSVLLLMDVKEIPQLQLSLSVHRCDFEKQIYAMLEHFATLTTPDIDNVVEGFCSTLKDSVPQRSPIADDTVIQELWKSLPFLKEESSMDSVDDTEEPLHLLQMSEDIEITSTRKRRGRPPKWAVSESGTKPAKKTYKKRQRAGNEMGDKSDKWAKKEYQCEECGAVVRNLADHMLNHSGIKKYVCPICSKAFARRSNHYQHIKRMHKQEKRFVCDLCGYKCFTRRHFNIHSRIHSGERPYGCDECSKNFSTATKLKYHKRVHTGEKPFQCKVCDVKLATRQNWGNHMKSKHGIIVPKLKPGSLDVIASSENSLAS</sequence>
<dbReference type="GO" id="GO:0008270">
    <property type="term" value="F:zinc ion binding"/>
    <property type="evidence" value="ECO:0007669"/>
    <property type="project" value="UniProtKB-KW"/>
</dbReference>
<dbReference type="InterPro" id="IPR003604">
    <property type="entry name" value="Matrin/U1-like-C_Znf_C2H2"/>
</dbReference>
<name>A0A7R8W9J8_9CRUS</name>
<keyword evidence="8" id="KW-0805">Transcription regulation</keyword>
<feature type="compositionally biased region" description="Basic residues" evidence="12">
    <location>
        <begin position="1255"/>
        <end position="1267"/>
    </location>
</feature>
<dbReference type="SMART" id="SM00451">
    <property type="entry name" value="ZnF_U1"/>
    <property type="match status" value="6"/>
</dbReference>
<keyword evidence="9" id="KW-0238">DNA-binding</keyword>
<gene>
    <name evidence="13" type="ORF">CTOB1V02_LOCUS3290</name>
</gene>
<feature type="region of interest" description="Disordered" evidence="12">
    <location>
        <begin position="1413"/>
        <end position="1452"/>
    </location>
</feature>
<evidence type="ECO:0000256" key="3">
    <source>
        <dbReference type="ARBA" id="ARBA00006991"/>
    </source>
</evidence>
<keyword evidence="5" id="KW-0677">Repeat</keyword>
<feature type="region of interest" description="Disordered" evidence="12">
    <location>
        <begin position="346"/>
        <end position="388"/>
    </location>
</feature>
<keyword evidence="7" id="KW-0862">Zinc</keyword>
<dbReference type="InterPro" id="IPR017956">
    <property type="entry name" value="AT_hook_DNA-bd_motif"/>
</dbReference>
<dbReference type="FunFam" id="3.30.160.60:FF:001684">
    <property type="entry name" value="zinc finger protein 33B-like"/>
    <property type="match status" value="1"/>
</dbReference>
<dbReference type="PANTHER" id="PTHR24376">
    <property type="entry name" value="ZINC FINGER PROTEIN"/>
    <property type="match status" value="1"/>
</dbReference>
<dbReference type="OrthoDB" id="21416at2759"/>
<dbReference type="FunFam" id="3.30.160.60:FF:000322">
    <property type="entry name" value="GDNF-inducible zinc finger protein 1"/>
    <property type="match status" value="2"/>
</dbReference>
<accession>A0A7R8W9J8</accession>
<keyword evidence="6" id="KW-0863">Zinc-finger</keyword>
<proteinExistence type="inferred from homology"/>
<evidence type="ECO:0000256" key="11">
    <source>
        <dbReference type="ARBA" id="ARBA00023242"/>
    </source>
</evidence>
<protein>
    <submittedName>
        <fullName evidence="13">Uncharacterized protein</fullName>
    </submittedName>
</protein>
<dbReference type="FunFam" id="3.30.160.60:FF:001004">
    <property type="entry name" value="Zinc finger protein 426"/>
    <property type="match status" value="1"/>
</dbReference>
<dbReference type="FunFam" id="3.30.160.60:FF:000446">
    <property type="entry name" value="Zinc finger protein"/>
    <property type="match status" value="2"/>
</dbReference>
<organism evidence="13">
    <name type="scientific">Cyprideis torosa</name>
    <dbReference type="NCBI Taxonomy" id="163714"/>
    <lineage>
        <taxon>Eukaryota</taxon>
        <taxon>Metazoa</taxon>
        <taxon>Ecdysozoa</taxon>
        <taxon>Arthropoda</taxon>
        <taxon>Crustacea</taxon>
        <taxon>Oligostraca</taxon>
        <taxon>Ostracoda</taxon>
        <taxon>Podocopa</taxon>
        <taxon>Podocopida</taxon>
        <taxon>Cytherocopina</taxon>
        <taxon>Cytheroidea</taxon>
        <taxon>Cytherideidae</taxon>
        <taxon>Cyprideis</taxon>
    </lineage>
</organism>
<evidence type="ECO:0000256" key="5">
    <source>
        <dbReference type="ARBA" id="ARBA00022737"/>
    </source>
</evidence>
<keyword evidence="4" id="KW-0479">Metal-binding</keyword>
<feature type="compositionally biased region" description="Basic and acidic residues" evidence="12">
    <location>
        <begin position="1268"/>
        <end position="1277"/>
    </location>
</feature>
<feature type="compositionally biased region" description="Basic and acidic residues" evidence="12">
    <location>
        <begin position="227"/>
        <end position="237"/>
    </location>
</feature>
<evidence type="ECO:0000256" key="1">
    <source>
        <dbReference type="ARBA" id="ARBA00003767"/>
    </source>
</evidence>
<feature type="compositionally biased region" description="Basic residues" evidence="12">
    <location>
        <begin position="1038"/>
        <end position="1048"/>
    </location>
</feature>
<dbReference type="FunFam" id="3.30.160.60:FF:000100">
    <property type="entry name" value="Zinc finger 45-like"/>
    <property type="match status" value="3"/>
</dbReference>
<keyword evidence="11" id="KW-0539">Nucleus</keyword>
<evidence type="ECO:0000256" key="12">
    <source>
        <dbReference type="SAM" id="MobiDB-lite"/>
    </source>
</evidence>
<feature type="region of interest" description="Disordered" evidence="12">
    <location>
        <begin position="1033"/>
        <end position="1059"/>
    </location>
</feature>
<dbReference type="FunFam" id="3.30.160.60:FF:000226">
    <property type="entry name" value="Zinc finger protein 236 variant"/>
    <property type="match status" value="1"/>
</dbReference>
<dbReference type="SMART" id="SM00384">
    <property type="entry name" value="AT_hook"/>
    <property type="match status" value="3"/>
</dbReference>
<dbReference type="SUPFAM" id="SSF57667">
    <property type="entry name" value="beta-beta-alpha zinc fingers"/>
    <property type="match status" value="16"/>
</dbReference>
<evidence type="ECO:0000256" key="8">
    <source>
        <dbReference type="ARBA" id="ARBA00023015"/>
    </source>
</evidence>
<dbReference type="PROSITE" id="PS00028">
    <property type="entry name" value="ZINC_FINGER_C2H2_1"/>
    <property type="match status" value="28"/>
</dbReference>
<evidence type="ECO:0000256" key="7">
    <source>
        <dbReference type="ARBA" id="ARBA00022833"/>
    </source>
</evidence>
<dbReference type="InterPro" id="IPR036236">
    <property type="entry name" value="Znf_C2H2_sf"/>
</dbReference>
<dbReference type="FunFam" id="3.30.160.60:FF:000325">
    <property type="entry name" value="ZFP90 zinc finger protein"/>
    <property type="match status" value="1"/>
</dbReference>
<evidence type="ECO:0000256" key="6">
    <source>
        <dbReference type="ARBA" id="ARBA00022771"/>
    </source>
</evidence>
<dbReference type="Pfam" id="PF12874">
    <property type="entry name" value="zf-met"/>
    <property type="match status" value="2"/>
</dbReference>
<feature type="region of interest" description="Disordered" evidence="12">
    <location>
        <begin position="1826"/>
        <end position="1863"/>
    </location>
</feature>
<feature type="region of interest" description="Disordered" evidence="12">
    <location>
        <begin position="969"/>
        <end position="992"/>
    </location>
</feature>
<feature type="compositionally biased region" description="Acidic residues" evidence="12">
    <location>
        <begin position="975"/>
        <end position="987"/>
    </location>
</feature>
<dbReference type="SMART" id="SM00355">
    <property type="entry name" value="ZnF_C2H2"/>
    <property type="match status" value="40"/>
</dbReference>
<dbReference type="PROSITE" id="PS50157">
    <property type="entry name" value="ZINC_FINGER_C2H2_2"/>
    <property type="match status" value="30"/>
</dbReference>
<evidence type="ECO:0000256" key="4">
    <source>
        <dbReference type="ARBA" id="ARBA00022723"/>
    </source>
</evidence>
<dbReference type="GO" id="GO:0005634">
    <property type="term" value="C:nucleus"/>
    <property type="evidence" value="ECO:0007669"/>
    <property type="project" value="UniProtKB-SubCell"/>
</dbReference>
<feature type="compositionally biased region" description="Basic residues" evidence="12">
    <location>
        <begin position="1846"/>
        <end position="1856"/>
    </location>
</feature>
<dbReference type="InterPro" id="IPR013087">
    <property type="entry name" value="Znf_C2H2_type"/>
</dbReference>
<feature type="region of interest" description="Disordered" evidence="12">
    <location>
        <begin position="595"/>
        <end position="643"/>
    </location>
</feature>
<keyword evidence="10" id="KW-0804">Transcription</keyword>
<feature type="region of interest" description="Disordered" evidence="12">
    <location>
        <begin position="1230"/>
        <end position="1277"/>
    </location>
</feature>
<comment type="function">
    <text evidence="1">May be involved in transcriptional regulation.</text>
</comment>
<dbReference type="GO" id="GO:0000978">
    <property type="term" value="F:RNA polymerase II cis-regulatory region sequence-specific DNA binding"/>
    <property type="evidence" value="ECO:0007669"/>
    <property type="project" value="TreeGrafter"/>
</dbReference>
<evidence type="ECO:0000256" key="9">
    <source>
        <dbReference type="ARBA" id="ARBA00023125"/>
    </source>
</evidence>
<feature type="region of interest" description="Disordered" evidence="12">
    <location>
        <begin position="219"/>
        <end position="258"/>
    </location>
</feature>
<reference evidence="13" key="1">
    <citation type="submission" date="2020-11" db="EMBL/GenBank/DDBJ databases">
        <authorList>
            <person name="Tran Van P."/>
        </authorList>
    </citation>
    <scope>NUCLEOTIDE SEQUENCE</scope>
</reference>
<comment type="subcellular location">
    <subcellularLocation>
        <location evidence="2">Nucleus</location>
    </subcellularLocation>
</comment>
<feature type="compositionally biased region" description="Low complexity" evidence="12">
    <location>
        <begin position="621"/>
        <end position="630"/>
    </location>
</feature>
<evidence type="ECO:0000256" key="10">
    <source>
        <dbReference type="ARBA" id="ARBA00023163"/>
    </source>
</evidence>
<dbReference type="FunFam" id="3.30.160.60:FF:001370">
    <property type="entry name" value="Zinc finger protein"/>
    <property type="match status" value="1"/>
</dbReference>
<comment type="similarity">
    <text evidence="3">Belongs to the krueppel C2H2-type zinc-finger protein family.</text>
</comment>
<feature type="region of interest" description="Disordered" evidence="12">
    <location>
        <begin position="74"/>
        <end position="104"/>
    </location>
</feature>
<dbReference type="Pfam" id="PF00096">
    <property type="entry name" value="zf-C2H2"/>
    <property type="match status" value="6"/>
</dbReference>
<dbReference type="Gene3D" id="3.30.160.60">
    <property type="entry name" value="Classic Zinc Finger"/>
    <property type="match status" value="30"/>
</dbReference>